<comment type="caution">
    <text evidence="2">The sequence shown here is derived from an EMBL/GenBank/DDBJ whole genome shotgun (WGS) entry which is preliminary data.</text>
</comment>
<dbReference type="GO" id="GO:0016020">
    <property type="term" value="C:membrane"/>
    <property type="evidence" value="ECO:0007669"/>
    <property type="project" value="InterPro"/>
</dbReference>
<proteinExistence type="predicted"/>
<dbReference type="AlphaFoldDB" id="A0A848DN88"/>
<evidence type="ECO:0000313" key="2">
    <source>
        <dbReference type="EMBL" id="NMH93834.1"/>
    </source>
</evidence>
<protein>
    <submittedName>
        <fullName evidence="2">YggT family protein</fullName>
    </submittedName>
</protein>
<accession>A0A848DN88</accession>
<dbReference type="Pfam" id="PF02325">
    <property type="entry name" value="CCB3_YggT"/>
    <property type="match status" value="1"/>
</dbReference>
<keyword evidence="1" id="KW-1133">Transmembrane helix</keyword>
<dbReference type="RefSeq" id="WP_169414528.1">
    <property type="nucleotide sequence ID" value="NZ_JAAXKZ010000084.1"/>
</dbReference>
<organism evidence="2 3">
    <name type="scientific">Pseudonocardia bannensis</name>
    <dbReference type="NCBI Taxonomy" id="630973"/>
    <lineage>
        <taxon>Bacteria</taxon>
        <taxon>Bacillati</taxon>
        <taxon>Actinomycetota</taxon>
        <taxon>Actinomycetes</taxon>
        <taxon>Pseudonocardiales</taxon>
        <taxon>Pseudonocardiaceae</taxon>
        <taxon>Pseudonocardia</taxon>
    </lineage>
</organism>
<gene>
    <name evidence="2" type="ORF">HF519_20110</name>
</gene>
<reference evidence="2 3" key="1">
    <citation type="submission" date="2020-04" db="EMBL/GenBank/DDBJ databases">
        <authorList>
            <person name="Klaysubun C."/>
            <person name="Duangmal K."/>
            <person name="Lipun K."/>
        </authorList>
    </citation>
    <scope>NUCLEOTIDE SEQUENCE [LARGE SCALE GENOMIC DNA]</scope>
    <source>
        <strain evidence="2 3">DSM 45300</strain>
    </source>
</reference>
<dbReference type="InterPro" id="IPR003425">
    <property type="entry name" value="CCB3/YggT"/>
</dbReference>
<keyword evidence="3" id="KW-1185">Reference proteome</keyword>
<name>A0A848DN88_9PSEU</name>
<sequence length="91" mass="9582">MSAIGALLGTVLLLFQIVLIARLVLDWVGVLAGGGGWASSARRVTHAVTEPLIAPVRRVLPPVRIGSVSIDLAFTAVFVGVLVLRWVVLSL</sequence>
<dbReference type="Proteomes" id="UP000586918">
    <property type="component" value="Unassembled WGS sequence"/>
</dbReference>
<evidence type="ECO:0000256" key="1">
    <source>
        <dbReference type="SAM" id="Phobius"/>
    </source>
</evidence>
<feature type="transmembrane region" description="Helical" evidence="1">
    <location>
        <begin position="65"/>
        <end position="88"/>
    </location>
</feature>
<keyword evidence="1" id="KW-0472">Membrane</keyword>
<evidence type="ECO:0000313" key="3">
    <source>
        <dbReference type="Proteomes" id="UP000586918"/>
    </source>
</evidence>
<keyword evidence="1" id="KW-0812">Transmembrane</keyword>
<dbReference type="EMBL" id="JAAXKZ010000084">
    <property type="protein sequence ID" value="NMH93834.1"/>
    <property type="molecule type" value="Genomic_DNA"/>
</dbReference>